<dbReference type="SUPFAM" id="SSF48498">
    <property type="entry name" value="Tetracyclin repressor-like, C-terminal domain"/>
    <property type="match status" value="1"/>
</dbReference>
<evidence type="ECO:0000259" key="3">
    <source>
        <dbReference type="PROSITE" id="PS50977"/>
    </source>
</evidence>
<dbReference type="InterPro" id="IPR039532">
    <property type="entry name" value="TetR_C_Firmicutes"/>
</dbReference>
<dbReference type="SUPFAM" id="SSF46689">
    <property type="entry name" value="Homeodomain-like"/>
    <property type="match status" value="1"/>
</dbReference>
<dbReference type="GO" id="GO:0003677">
    <property type="term" value="F:DNA binding"/>
    <property type="evidence" value="ECO:0007669"/>
    <property type="project" value="UniProtKB-UniRule"/>
</dbReference>
<gene>
    <name evidence="4" type="ORF">SAMN05421767_1349</name>
</gene>
<dbReference type="Gene3D" id="1.10.357.10">
    <property type="entry name" value="Tetracycline Repressor, domain 2"/>
    <property type="match status" value="1"/>
</dbReference>
<dbReference type="InterPro" id="IPR012738">
    <property type="entry name" value="Tscrpt_reg_DhaS"/>
</dbReference>
<evidence type="ECO:0000313" key="5">
    <source>
        <dbReference type="Proteomes" id="UP000198556"/>
    </source>
</evidence>
<reference evidence="4 5" key="1">
    <citation type="submission" date="2016-10" db="EMBL/GenBank/DDBJ databases">
        <authorList>
            <person name="de Groot N.N."/>
        </authorList>
    </citation>
    <scope>NUCLEOTIDE SEQUENCE [LARGE SCALE GENOMIC DNA]</scope>
    <source>
        <strain evidence="4 5">DSM 15827</strain>
    </source>
</reference>
<dbReference type="AlphaFoldDB" id="A0A1H9N3V5"/>
<accession>A0A1H9N3V5</accession>
<dbReference type="InterPro" id="IPR001647">
    <property type="entry name" value="HTH_TetR"/>
</dbReference>
<proteinExistence type="predicted"/>
<dbReference type="RefSeq" id="WP_089747374.1">
    <property type="nucleotide sequence ID" value="NZ_FOGF01000034.1"/>
</dbReference>
<organism evidence="4 5">
    <name type="scientific">Granulicatella balaenopterae</name>
    <dbReference type="NCBI Taxonomy" id="137733"/>
    <lineage>
        <taxon>Bacteria</taxon>
        <taxon>Bacillati</taxon>
        <taxon>Bacillota</taxon>
        <taxon>Bacilli</taxon>
        <taxon>Lactobacillales</taxon>
        <taxon>Carnobacteriaceae</taxon>
        <taxon>Granulicatella</taxon>
    </lineage>
</organism>
<keyword evidence="1 2" id="KW-0238">DNA-binding</keyword>
<protein>
    <submittedName>
        <fullName evidence="4">Transcriptional regulator, TetR family</fullName>
    </submittedName>
</protein>
<dbReference type="PROSITE" id="PS50977">
    <property type="entry name" value="HTH_TETR_2"/>
    <property type="match status" value="1"/>
</dbReference>
<feature type="DNA-binding region" description="H-T-H motif" evidence="2">
    <location>
        <begin position="28"/>
        <end position="47"/>
    </location>
</feature>
<dbReference type="InterPro" id="IPR009057">
    <property type="entry name" value="Homeodomain-like_sf"/>
</dbReference>
<feature type="domain" description="HTH tetR-type" evidence="3">
    <location>
        <begin position="5"/>
        <end position="65"/>
    </location>
</feature>
<evidence type="ECO:0000256" key="2">
    <source>
        <dbReference type="PROSITE-ProRule" id="PRU00335"/>
    </source>
</evidence>
<dbReference type="NCBIfam" id="TIGR02366">
    <property type="entry name" value="DHAK_reg"/>
    <property type="match status" value="1"/>
</dbReference>
<dbReference type="InterPro" id="IPR036271">
    <property type="entry name" value="Tet_transcr_reg_TetR-rel_C_sf"/>
</dbReference>
<dbReference type="PANTHER" id="PTHR43479:SF7">
    <property type="entry name" value="TETR-FAMILY TRANSCRIPTIONAL REGULATOR"/>
    <property type="match status" value="1"/>
</dbReference>
<dbReference type="Pfam" id="PF00440">
    <property type="entry name" value="TetR_N"/>
    <property type="match status" value="1"/>
</dbReference>
<dbReference type="InterPro" id="IPR050624">
    <property type="entry name" value="HTH-type_Tx_Regulator"/>
</dbReference>
<keyword evidence="5" id="KW-1185">Reference proteome</keyword>
<evidence type="ECO:0000313" key="4">
    <source>
        <dbReference type="EMBL" id="SER30558.1"/>
    </source>
</evidence>
<dbReference type="STRING" id="137733.SAMN05421767_1349"/>
<dbReference type="Proteomes" id="UP000198556">
    <property type="component" value="Unassembled WGS sequence"/>
</dbReference>
<name>A0A1H9N3V5_9LACT</name>
<dbReference type="PANTHER" id="PTHR43479">
    <property type="entry name" value="ACREF/ENVCD OPERON REPRESSOR-RELATED"/>
    <property type="match status" value="1"/>
</dbReference>
<dbReference type="EMBL" id="FOGF01000034">
    <property type="protein sequence ID" value="SER30558.1"/>
    <property type="molecule type" value="Genomic_DNA"/>
</dbReference>
<dbReference type="OrthoDB" id="9810250at2"/>
<dbReference type="Pfam" id="PF14278">
    <property type="entry name" value="TetR_C_8"/>
    <property type="match status" value="1"/>
</dbReference>
<sequence length="185" mass="22296">MKKSIITKKIIAKSLKDLMLEKDFKKISTADIMNHAGIRRQTFYNHFSDKYELVEWIFKSELHEQLSDNVGYQHWKTTVLTLLFYLEKNKTFYQRAFEIDGQNSFEQFFCDQCKEVIKATYQDTHPNDAPLKESKLLQLLTEYHALAFSHFIKEHIDDNVPLERYHEFLCYVIDHQFNDRKDRLF</sequence>
<evidence type="ECO:0000256" key="1">
    <source>
        <dbReference type="ARBA" id="ARBA00023125"/>
    </source>
</evidence>